<keyword evidence="14" id="KW-1185">Reference proteome</keyword>
<evidence type="ECO:0000256" key="2">
    <source>
        <dbReference type="ARBA" id="ARBA00005801"/>
    </source>
</evidence>
<comment type="subcellular location">
    <subcellularLocation>
        <location evidence="1">Cell inner membrane</location>
        <topology evidence="1">Multi-pass membrane protein</topology>
    </subcellularLocation>
    <subcellularLocation>
        <location evidence="9">Cell membrane</location>
        <topology evidence="9">Multi-pass membrane protein</topology>
    </subcellularLocation>
</comment>
<dbReference type="Pfam" id="PF06750">
    <property type="entry name" value="A24_N_bact"/>
    <property type="match status" value="1"/>
</dbReference>
<feature type="transmembrane region" description="Helical" evidence="10">
    <location>
        <begin position="180"/>
        <end position="202"/>
    </location>
</feature>
<keyword evidence="9" id="KW-0808">Transferase</keyword>
<feature type="domain" description="Prepilin peptidase A24 N-terminal" evidence="12">
    <location>
        <begin position="38"/>
        <end position="108"/>
    </location>
</feature>
<comment type="catalytic activity">
    <reaction evidence="9">
        <text>Typically cleaves a -Gly-|-Phe- bond to release an N-terminal, basic peptide of 5-8 residues from type IV prepilin, and then N-methylates the new N-terminal amino group, the methyl donor being S-adenosyl-L-methionine.</text>
        <dbReference type="EC" id="3.4.23.43"/>
    </reaction>
</comment>
<evidence type="ECO:0000256" key="4">
    <source>
        <dbReference type="ARBA" id="ARBA00022519"/>
    </source>
</evidence>
<keyword evidence="5 9" id="KW-0812">Transmembrane</keyword>
<evidence type="ECO:0000256" key="3">
    <source>
        <dbReference type="ARBA" id="ARBA00022475"/>
    </source>
</evidence>
<evidence type="ECO:0000313" key="13">
    <source>
        <dbReference type="EMBL" id="MFC4295522.1"/>
    </source>
</evidence>
<keyword evidence="6 10" id="KW-1133">Transmembrane helix</keyword>
<comment type="function">
    <text evidence="9">Plays an essential role in type IV pili and type II pseudopili formation by proteolytically removing the leader sequence from substrate proteins and subsequently monomethylating the alpha-amino group of the newly exposed N-terminal phenylalanine.</text>
</comment>
<dbReference type="EC" id="3.4.23.43" evidence="9"/>
<feature type="transmembrane region" description="Helical" evidence="10">
    <location>
        <begin position="261"/>
        <end position="279"/>
    </location>
</feature>
<reference evidence="14" key="1">
    <citation type="journal article" date="2019" name="Int. J. Syst. Evol. Microbiol.">
        <title>The Global Catalogue of Microorganisms (GCM) 10K type strain sequencing project: providing services to taxonomists for standard genome sequencing and annotation.</title>
        <authorList>
            <consortium name="The Broad Institute Genomics Platform"/>
            <consortium name="The Broad Institute Genome Sequencing Center for Infectious Disease"/>
            <person name="Wu L."/>
            <person name="Ma J."/>
        </authorList>
    </citation>
    <scope>NUCLEOTIDE SEQUENCE [LARGE SCALE GENOMIC DNA]</scope>
    <source>
        <strain evidence="14">CGMCC 1.12989</strain>
    </source>
</reference>
<dbReference type="EMBL" id="JBHSDR010000006">
    <property type="protein sequence ID" value="MFC4295522.1"/>
    <property type="molecule type" value="Genomic_DNA"/>
</dbReference>
<dbReference type="EC" id="2.1.1.-" evidence="9"/>
<evidence type="ECO:0000256" key="1">
    <source>
        <dbReference type="ARBA" id="ARBA00004429"/>
    </source>
</evidence>
<accession>A0ABV8RRG4</accession>
<comment type="similarity">
    <text evidence="2 8">Belongs to the peptidase A24 family.</text>
</comment>
<dbReference type="InterPro" id="IPR000045">
    <property type="entry name" value="Prepilin_IV_endopep_pep"/>
</dbReference>
<keyword evidence="4" id="KW-0997">Cell inner membrane</keyword>
<evidence type="ECO:0000256" key="8">
    <source>
        <dbReference type="RuleBase" id="RU003793"/>
    </source>
</evidence>
<feature type="transmembrane region" description="Helical" evidence="10">
    <location>
        <begin position="128"/>
        <end position="147"/>
    </location>
</feature>
<evidence type="ECO:0000259" key="11">
    <source>
        <dbReference type="Pfam" id="PF01478"/>
    </source>
</evidence>
<name>A0ABV8RRG4_9SPHN</name>
<feature type="transmembrane region" description="Helical" evidence="10">
    <location>
        <begin position="28"/>
        <end position="52"/>
    </location>
</feature>
<feature type="transmembrane region" description="Helical" evidence="10">
    <location>
        <begin position="154"/>
        <end position="174"/>
    </location>
</feature>
<keyword evidence="9" id="KW-0645">Protease</keyword>
<dbReference type="InterPro" id="IPR010627">
    <property type="entry name" value="Prepilin_pept_A24_N"/>
</dbReference>
<evidence type="ECO:0000256" key="10">
    <source>
        <dbReference type="SAM" id="Phobius"/>
    </source>
</evidence>
<evidence type="ECO:0000256" key="9">
    <source>
        <dbReference type="RuleBase" id="RU003794"/>
    </source>
</evidence>
<keyword evidence="9 13" id="KW-0378">Hydrolase</keyword>
<evidence type="ECO:0000256" key="7">
    <source>
        <dbReference type="ARBA" id="ARBA00023136"/>
    </source>
</evidence>
<sequence length="283" mass="29031">MRGALGNVAAGSGARRAGVHIDTIIVAPFWFCALSGAVIGAVVGSFIGAALIRLPQGRSLVFGRSSCESCGRRLTVAELVPVASWVALRGRCRGCHAPIGGWALASEVGGMAVGLGSVLAGAWVGLGLWQMVVGALLGWQLLLLALLDLRHFWLPNRLVAILALTGLGAGWLRWGISPDLATFTVAGGLLGFGLLWTVARLYQGVRGRQGLGAGDPKLLGAIGLWVGPLGVVEVLLGASIVGLIGVAGMMLAGRDVDARTAVPLGSCLALAGWLVWIAFQGFS</sequence>
<evidence type="ECO:0000256" key="6">
    <source>
        <dbReference type="ARBA" id="ARBA00022989"/>
    </source>
</evidence>
<proteinExistence type="inferred from homology"/>
<keyword evidence="3" id="KW-1003">Cell membrane</keyword>
<keyword evidence="7 10" id="KW-0472">Membrane</keyword>
<gene>
    <name evidence="13" type="ORF">ACFO0A_10700</name>
</gene>
<keyword evidence="9" id="KW-0511">Multifunctional enzyme</keyword>
<feature type="domain" description="Prepilin type IV endopeptidase peptidase" evidence="11">
    <location>
        <begin position="136"/>
        <end position="244"/>
    </location>
</feature>
<evidence type="ECO:0000313" key="14">
    <source>
        <dbReference type="Proteomes" id="UP001595828"/>
    </source>
</evidence>
<dbReference type="PRINTS" id="PR00864">
    <property type="entry name" value="PREPILNPTASE"/>
</dbReference>
<evidence type="ECO:0000256" key="5">
    <source>
        <dbReference type="ARBA" id="ARBA00022692"/>
    </source>
</evidence>
<dbReference type="RefSeq" id="WP_379538994.1">
    <property type="nucleotide sequence ID" value="NZ_JBHSDR010000006.1"/>
</dbReference>
<feature type="transmembrane region" description="Helical" evidence="10">
    <location>
        <begin position="99"/>
        <end position="122"/>
    </location>
</feature>
<dbReference type="InterPro" id="IPR014032">
    <property type="entry name" value="Peptidase_A24A_bac"/>
</dbReference>
<dbReference type="Gene3D" id="1.20.120.1220">
    <property type="match status" value="1"/>
</dbReference>
<feature type="transmembrane region" description="Helical" evidence="10">
    <location>
        <begin position="222"/>
        <end position="249"/>
    </location>
</feature>
<protein>
    <recommendedName>
        <fullName evidence="9">Prepilin leader peptidase/N-methyltransferase</fullName>
        <ecNumber evidence="9">2.1.1.-</ecNumber>
        <ecNumber evidence="9">3.4.23.43</ecNumber>
    </recommendedName>
</protein>
<dbReference type="Pfam" id="PF01478">
    <property type="entry name" value="Peptidase_A24"/>
    <property type="match status" value="1"/>
</dbReference>
<comment type="caution">
    <text evidence="13">The sequence shown here is derived from an EMBL/GenBank/DDBJ whole genome shotgun (WGS) entry which is preliminary data.</text>
</comment>
<dbReference type="Proteomes" id="UP001595828">
    <property type="component" value="Unassembled WGS sequence"/>
</dbReference>
<dbReference type="InterPro" id="IPR050882">
    <property type="entry name" value="Prepilin_peptidase/N-MTase"/>
</dbReference>
<dbReference type="PANTHER" id="PTHR30487">
    <property type="entry name" value="TYPE 4 PREPILIN-LIKE PROTEINS LEADER PEPTIDE-PROCESSING ENZYME"/>
    <property type="match status" value="1"/>
</dbReference>
<dbReference type="GO" id="GO:0016787">
    <property type="term" value="F:hydrolase activity"/>
    <property type="evidence" value="ECO:0007669"/>
    <property type="project" value="UniProtKB-KW"/>
</dbReference>
<dbReference type="PANTHER" id="PTHR30487:SF0">
    <property type="entry name" value="PREPILIN LEADER PEPTIDASE_N-METHYLTRANSFERASE-RELATED"/>
    <property type="match status" value="1"/>
</dbReference>
<organism evidence="13 14">
    <name type="scientific">Novosphingobium tardum</name>
    <dbReference type="NCBI Taxonomy" id="1538021"/>
    <lineage>
        <taxon>Bacteria</taxon>
        <taxon>Pseudomonadati</taxon>
        <taxon>Pseudomonadota</taxon>
        <taxon>Alphaproteobacteria</taxon>
        <taxon>Sphingomonadales</taxon>
        <taxon>Sphingomonadaceae</taxon>
        <taxon>Novosphingobium</taxon>
    </lineage>
</organism>
<evidence type="ECO:0000259" key="12">
    <source>
        <dbReference type="Pfam" id="PF06750"/>
    </source>
</evidence>
<keyword evidence="9" id="KW-0489">Methyltransferase</keyword>